<dbReference type="EMBL" id="AP005508">
    <property type="protein sequence ID" value="BAD23326.1"/>
    <property type="molecule type" value="Genomic_DNA"/>
</dbReference>
<feature type="region of interest" description="Disordered" evidence="1">
    <location>
        <begin position="1"/>
        <end position="100"/>
    </location>
</feature>
<accession>Q6K552</accession>
<feature type="compositionally biased region" description="Basic and acidic residues" evidence="1">
    <location>
        <begin position="48"/>
        <end position="60"/>
    </location>
</feature>
<protein>
    <submittedName>
        <fullName evidence="2">Uncharacterized protein</fullName>
    </submittedName>
</protein>
<evidence type="ECO:0000313" key="2">
    <source>
        <dbReference type="EMBL" id="BAD23326.1"/>
    </source>
</evidence>
<gene>
    <name evidence="2" type="primary">P0711F01.52</name>
</gene>
<dbReference type="AlphaFoldDB" id="Q6K552"/>
<sequence length="100" mass="11111">MAKQHGAAAGGRNMRQSRSVRGTETMGVPMRRSSAGVHSSPPKNGWITHEEIHESTDHASRNPQGHMMRMKKSTSAWTAREEVHEEHSHYTHAALSGHVH</sequence>
<proteinExistence type="predicted"/>
<name>Q6K552_ORYSJ</name>
<evidence type="ECO:0000256" key="1">
    <source>
        <dbReference type="SAM" id="MobiDB-lite"/>
    </source>
</evidence>
<reference evidence="3" key="2">
    <citation type="journal article" date="2008" name="Nucleic Acids Res.">
        <title>The rice annotation project database (RAP-DB): 2008 update.</title>
        <authorList>
            <consortium name="The rice annotation project (RAP)"/>
        </authorList>
    </citation>
    <scope>GENOME REANNOTATION</scope>
    <source>
        <strain evidence="3">cv. Nipponbare</strain>
    </source>
</reference>
<dbReference type="Proteomes" id="UP000000763">
    <property type="component" value="Chromosome 9"/>
</dbReference>
<feature type="compositionally biased region" description="Basic and acidic residues" evidence="1">
    <location>
        <begin position="79"/>
        <end position="89"/>
    </location>
</feature>
<organism evidence="2 3">
    <name type="scientific">Oryza sativa subsp. japonica</name>
    <name type="common">Rice</name>
    <dbReference type="NCBI Taxonomy" id="39947"/>
    <lineage>
        <taxon>Eukaryota</taxon>
        <taxon>Viridiplantae</taxon>
        <taxon>Streptophyta</taxon>
        <taxon>Embryophyta</taxon>
        <taxon>Tracheophyta</taxon>
        <taxon>Spermatophyta</taxon>
        <taxon>Magnoliopsida</taxon>
        <taxon>Liliopsida</taxon>
        <taxon>Poales</taxon>
        <taxon>Poaceae</taxon>
        <taxon>BOP clade</taxon>
        <taxon>Oryzoideae</taxon>
        <taxon>Oryzeae</taxon>
        <taxon>Oryzinae</taxon>
        <taxon>Oryza</taxon>
        <taxon>Oryza sativa</taxon>
    </lineage>
</organism>
<evidence type="ECO:0000313" key="3">
    <source>
        <dbReference type="Proteomes" id="UP000000763"/>
    </source>
</evidence>
<reference evidence="3" key="1">
    <citation type="journal article" date="2005" name="Nature">
        <title>The map-based sequence of the rice genome.</title>
        <authorList>
            <consortium name="International rice genome sequencing project (IRGSP)"/>
            <person name="Matsumoto T."/>
            <person name="Wu J."/>
            <person name="Kanamori H."/>
            <person name="Katayose Y."/>
            <person name="Fujisawa M."/>
            <person name="Namiki N."/>
            <person name="Mizuno H."/>
            <person name="Yamamoto K."/>
            <person name="Antonio B.A."/>
            <person name="Baba T."/>
            <person name="Sakata K."/>
            <person name="Nagamura Y."/>
            <person name="Aoki H."/>
            <person name="Arikawa K."/>
            <person name="Arita K."/>
            <person name="Bito T."/>
            <person name="Chiden Y."/>
            <person name="Fujitsuka N."/>
            <person name="Fukunaka R."/>
            <person name="Hamada M."/>
            <person name="Harada C."/>
            <person name="Hayashi A."/>
            <person name="Hijishita S."/>
            <person name="Honda M."/>
            <person name="Hosokawa S."/>
            <person name="Ichikawa Y."/>
            <person name="Idonuma A."/>
            <person name="Iijima M."/>
            <person name="Ikeda M."/>
            <person name="Ikeno M."/>
            <person name="Ito K."/>
            <person name="Ito S."/>
            <person name="Ito T."/>
            <person name="Ito Y."/>
            <person name="Ito Y."/>
            <person name="Iwabuchi A."/>
            <person name="Kamiya K."/>
            <person name="Karasawa W."/>
            <person name="Kurita K."/>
            <person name="Katagiri S."/>
            <person name="Kikuta A."/>
            <person name="Kobayashi H."/>
            <person name="Kobayashi N."/>
            <person name="Machita K."/>
            <person name="Maehara T."/>
            <person name="Masukawa M."/>
            <person name="Mizubayashi T."/>
            <person name="Mukai Y."/>
            <person name="Nagasaki H."/>
            <person name="Nagata Y."/>
            <person name="Naito S."/>
            <person name="Nakashima M."/>
            <person name="Nakama Y."/>
            <person name="Nakamichi Y."/>
            <person name="Nakamura M."/>
            <person name="Meguro A."/>
            <person name="Negishi M."/>
            <person name="Ohta I."/>
            <person name="Ohta T."/>
            <person name="Okamoto M."/>
            <person name="Ono N."/>
            <person name="Saji S."/>
            <person name="Sakaguchi M."/>
            <person name="Sakai K."/>
            <person name="Shibata M."/>
            <person name="Shimokawa T."/>
            <person name="Song J."/>
            <person name="Takazaki Y."/>
            <person name="Terasawa K."/>
            <person name="Tsugane M."/>
            <person name="Tsuji K."/>
            <person name="Ueda S."/>
            <person name="Waki K."/>
            <person name="Yamagata H."/>
            <person name="Yamamoto M."/>
            <person name="Yamamoto S."/>
            <person name="Yamane H."/>
            <person name="Yoshiki S."/>
            <person name="Yoshihara R."/>
            <person name="Yukawa K."/>
            <person name="Zhong H."/>
            <person name="Yano M."/>
            <person name="Yuan Q."/>
            <person name="Ouyang S."/>
            <person name="Liu J."/>
            <person name="Jones K.M."/>
            <person name="Gansberger K."/>
            <person name="Moffat K."/>
            <person name="Hill J."/>
            <person name="Bera J."/>
            <person name="Fadrosh D."/>
            <person name="Jin S."/>
            <person name="Johri S."/>
            <person name="Kim M."/>
            <person name="Overton L."/>
            <person name="Reardon M."/>
            <person name="Tsitrin T."/>
            <person name="Vuong H."/>
            <person name="Weaver B."/>
            <person name="Ciecko A."/>
            <person name="Tallon L."/>
            <person name="Jackson J."/>
            <person name="Pai G."/>
            <person name="Aken S.V."/>
            <person name="Utterback T."/>
            <person name="Reidmuller S."/>
            <person name="Feldblyum T."/>
            <person name="Hsiao J."/>
            <person name="Zismann V."/>
            <person name="Iobst S."/>
            <person name="de Vazeille A.R."/>
            <person name="Buell C.R."/>
            <person name="Ying K."/>
            <person name="Li Y."/>
            <person name="Lu T."/>
            <person name="Huang Y."/>
            <person name="Zhao Q."/>
            <person name="Feng Q."/>
            <person name="Zhang L."/>
            <person name="Zhu J."/>
            <person name="Weng Q."/>
            <person name="Mu J."/>
            <person name="Lu Y."/>
            <person name="Fan D."/>
            <person name="Liu Y."/>
            <person name="Guan J."/>
            <person name="Zhang Y."/>
            <person name="Yu S."/>
            <person name="Liu X."/>
            <person name="Zhang Y."/>
            <person name="Hong G."/>
            <person name="Han B."/>
            <person name="Choisne N."/>
            <person name="Demange N."/>
            <person name="Orjeda G."/>
            <person name="Samain S."/>
            <person name="Cattolico L."/>
            <person name="Pelletier E."/>
            <person name="Couloux A."/>
            <person name="Segurens B."/>
            <person name="Wincker P."/>
            <person name="D'Hont A."/>
            <person name="Scarpelli C."/>
            <person name="Weissenbach J."/>
            <person name="Salanoubat M."/>
            <person name="Quetier F."/>
            <person name="Yu Y."/>
            <person name="Kim H.R."/>
            <person name="Rambo T."/>
            <person name="Currie J."/>
            <person name="Collura K."/>
            <person name="Luo M."/>
            <person name="Yang T."/>
            <person name="Ammiraju J.S.S."/>
            <person name="Engler F."/>
            <person name="Soderlund C."/>
            <person name="Wing R.A."/>
            <person name="Palmer L.E."/>
            <person name="de la Bastide M."/>
            <person name="Spiegel L."/>
            <person name="Nascimento L."/>
            <person name="Zutavern T."/>
            <person name="O'Shaughnessy A."/>
            <person name="Dike S."/>
            <person name="Dedhia N."/>
            <person name="Preston R."/>
            <person name="Balija V."/>
            <person name="McCombie W.R."/>
            <person name="Chow T."/>
            <person name="Chen H."/>
            <person name="Chung M."/>
            <person name="Chen C."/>
            <person name="Shaw J."/>
            <person name="Wu H."/>
            <person name="Hsiao K."/>
            <person name="Chao Y."/>
            <person name="Chu M."/>
            <person name="Cheng C."/>
            <person name="Hour A."/>
            <person name="Lee P."/>
            <person name="Lin S."/>
            <person name="Lin Y."/>
            <person name="Liou J."/>
            <person name="Liu S."/>
            <person name="Hsing Y."/>
            <person name="Raghuvanshi S."/>
            <person name="Mohanty A."/>
            <person name="Bharti A.K."/>
            <person name="Gaur A."/>
            <person name="Gupta V."/>
            <person name="Kumar D."/>
            <person name="Ravi V."/>
            <person name="Vij S."/>
            <person name="Kapur A."/>
            <person name="Khurana P."/>
            <person name="Khurana P."/>
            <person name="Khurana J.P."/>
            <person name="Tyagi A.K."/>
            <person name="Gaikwad K."/>
            <person name="Singh A."/>
            <person name="Dalal V."/>
            <person name="Srivastava S."/>
            <person name="Dixit A."/>
            <person name="Pal A.K."/>
            <person name="Ghazi I.A."/>
            <person name="Yadav M."/>
            <person name="Pandit A."/>
            <person name="Bhargava A."/>
            <person name="Sureshbabu K."/>
            <person name="Batra K."/>
            <person name="Sharma T.R."/>
            <person name="Mohapatra T."/>
            <person name="Singh N.K."/>
            <person name="Messing J."/>
            <person name="Nelson A.B."/>
            <person name="Fuks G."/>
            <person name="Kavchok S."/>
            <person name="Keizer G."/>
            <person name="Linton E."/>
            <person name="Llaca V."/>
            <person name="Song R."/>
            <person name="Tanyolac B."/>
            <person name="Young S."/>
            <person name="Ho-Il K."/>
            <person name="Hahn J.H."/>
            <person name="Sangsakoo G."/>
            <person name="Vanavichit A."/>
            <person name="de Mattos Luiz.A.T."/>
            <person name="Zimmer P.D."/>
            <person name="Malone G."/>
            <person name="Dellagostin O."/>
            <person name="de Oliveira A.C."/>
            <person name="Bevan M."/>
            <person name="Bancroft I."/>
            <person name="Minx P."/>
            <person name="Cordum H."/>
            <person name="Wilson R."/>
            <person name="Cheng Z."/>
            <person name="Jin W."/>
            <person name="Jiang J."/>
            <person name="Leong S.A."/>
            <person name="Iwama H."/>
            <person name="Gojobori T."/>
            <person name="Itoh T."/>
            <person name="Niimura Y."/>
            <person name="Fujii Y."/>
            <person name="Habara T."/>
            <person name="Sakai H."/>
            <person name="Sato Y."/>
            <person name="Wilson G."/>
            <person name="Kumar K."/>
            <person name="McCouch S."/>
            <person name="Juretic N."/>
            <person name="Hoen D."/>
            <person name="Wright S."/>
            <person name="Bruskiewich R."/>
            <person name="Bureau T."/>
            <person name="Miyao A."/>
            <person name="Hirochika H."/>
            <person name="Nishikawa T."/>
            <person name="Kadowaki K."/>
            <person name="Sugiura M."/>
            <person name="Burr B."/>
            <person name="Sasaki T."/>
        </authorList>
    </citation>
    <scope>NUCLEOTIDE SEQUENCE [LARGE SCALE GENOMIC DNA]</scope>
    <source>
        <strain evidence="3">cv. Nipponbare</strain>
    </source>
</reference>